<keyword evidence="9" id="KW-1185">Reference proteome</keyword>
<evidence type="ECO:0000256" key="7">
    <source>
        <dbReference type="SAM" id="SignalP"/>
    </source>
</evidence>
<dbReference type="InterPro" id="IPR025287">
    <property type="entry name" value="WAK_GUB"/>
</dbReference>
<dbReference type="Pfam" id="PF13947">
    <property type="entry name" value="GUB_WAK_bind"/>
    <property type="match status" value="1"/>
</dbReference>
<dbReference type="PANTHER" id="PTHR33355">
    <property type="entry name" value="WALL-ASSOCIATED RECEPTOR KINASE CARBOXY-TERMINAL PROTEIN-RELATED"/>
    <property type="match status" value="1"/>
</dbReference>
<gene>
    <name evidence="10" type="primary">LOC111450633</name>
</gene>
<dbReference type="InterPro" id="IPR000742">
    <property type="entry name" value="EGF"/>
</dbReference>
<evidence type="ECO:0000313" key="10">
    <source>
        <dbReference type="RefSeq" id="XP_022946625.1"/>
    </source>
</evidence>
<protein>
    <recommendedName>
        <fullName evidence="2">non-specific serine/threonine protein kinase</fullName>
        <ecNumber evidence="2">2.7.11.1</ecNumber>
    </recommendedName>
</protein>
<evidence type="ECO:0000259" key="8">
    <source>
        <dbReference type="PROSITE" id="PS01186"/>
    </source>
</evidence>
<comment type="catalytic activity">
    <reaction evidence="5">
        <text>L-threonyl-[protein] + ATP = O-phospho-L-threonyl-[protein] + ADP + H(+)</text>
        <dbReference type="Rhea" id="RHEA:46608"/>
        <dbReference type="Rhea" id="RHEA-COMP:11060"/>
        <dbReference type="Rhea" id="RHEA-COMP:11605"/>
        <dbReference type="ChEBI" id="CHEBI:15378"/>
        <dbReference type="ChEBI" id="CHEBI:30013"/>
        <dbReference type="ChEBI" id="CHEBI:30616"/>
        <dbReference type="ChEBI" id="CHEBI:61977"/>
        <dbReference type="ChEBI" id="CHEBI:456216"/>
        <dbReference type="EC" id="2.7.11.1"/>
    </reaction>
</comment>
<sequence length="306" mass="33753">MEQTLFPSPHALLILTIFFFFLSPSIADQACQKSCGDIPLRYPFGSGTGCGDPRFHPHITCNDHQQLTFTTHTGCYPISYIDYANQVLYITDPTMSTCSCNQPSKGFGLDWDAPFTFHGDTIFALLDCSSASPVYSPNGMFNDRNNSSRVALCDNRGLPICGFLYGCKPIVSLNIPISGCCVYTPVNFGPSFEMDLEKLKCGSYSGFYSFNGRESDADSWKYGIAIKYKFAIDNVYPSWCSSCEQSGGVCGYSGPLDSFICNCPPGFNTTTNCFFGDSFNGASKFLPNQKSWIWLAVGLIFKDLKF</sequence>
<dbReference type="PANTHER" id="PTHR33355:SF10">
    <property type="entry name" value="EGF-LIKE DOMAIN-CONTAINING PROTEIN"/>
    <property type="match status" value="1"/>
</dbReference>
<reference evidence="10" key="1">
    <citation type="submission" date="2025-08" db="UniProtKB">
        <authorList>
            <consortium name="RefSeq"/>
        </authorList>
    </citation>
    <scope>IDENTIFICATION</scope>
    <source>
        <tissue evidence="10">Young leaves</tissue>
    </source>
</reference>
<proteinExistence type="predicted"/>
<dbReference type="GO" id="GO:0030247">
    <property type="term" value="F:polysaccharide binding"/>
    <property type="evidence" value="ECO:0007669"/>
    <property type="project" value="InterPro"/>
</dbReference>
<feature type="signal peptide" evidence="7">
    <location>
        <begin position="1"/>
        <end position="27"/>
    </location>
</feature>
<keyword evidence="3 7" id="KW-0732">Signal</keyword>
<evidence type="ECO:0000256" key="1">
    <source>
        <dbReference type="ARBA" id="ARBA00004167"/>
    </source>
</evidence>
<evidence type="ECO:0000256" key="4">
    <source>
        <dbReference type="ARBA" id="ARBA00023180"/>
    </source>
</evidence>
<name>A0A6J1G4F1_CUCMO</name>
<dbReference type="GO" id="GO:0004674">
    <property type="term" value="F:protein serine/threonine kinase activity"/>
    <property type="evidence" value="ECO:0007669"/>
    <property type="project" value="UniProtKB-EC"/>
</dbReference>
<dbReference type="AlphaFoldDB" id="A0A6J1G4F1"/>
<feature type="domain" description="EGF-like" evidence="8">
    <location>
        <begin position="261"/>
        <end position="273"/>
    </location>
</feature>
<comment type="catalytic activity">
    <reaction evidence="6">
        <text>L-seryl-[protein] + ATP = O-phospho-L-seryl-[protein] + ADP + H(+)</text>
        <dbReference type="Rhea" id="RHEA:17989"/>
        <dbReference type="Rhea" id="RHEA-COMP:9863"/>
        <dbReference type="Rhea" id="RHEA-COMP:11604"/>
        <dbReference type="ChEBI" id="CHEBI:15378"/>
        <dbReference type="ChEBI" id="CHEBI:29999"/>
        <dbReference type="ChEBI" id="CHEBI:30616"/>
        <dbReference type="ChEBI" id="CHEBI:83421"/>
        <dbReference type="ChEBI" id="CHEBI:456216"/>
        <dbReference type="EC" id="2.7.11.1"/>
    </reaction>
</comment>
<accession>A0A6J1G4F1</accession>
<organism evidence="9 10">
    <name type="scientific">Cucurbita moschata</name>
    <name type="common">Winter crookneck squash</name>
    <name type="synonym">Cucurbita pepo var. moschata</name>
    <dbReference type="NCBI Taxonomy" id="3662"/>
    <lineage>
        <taxon>Eukaryota</taxon>
        <taxon>Viridiplantae</taxon>
        <taxon>Streptophyta</taxon>
        <taxon>Embryophyta</taxon>
        <taxon>Tracheophyta</taxon>
        <taxon>Spermatophyta</taxon>
        <taxon>Magnoliopsida</taxon>
        <taxon>eudicotyledons</taxon>
        <taxon>Gunneridae</taxon>
        <taxon>Pentapetalae</taxon>
        <taxon>rosids</taxon>
        <taxon>fabids</taxon>
        <taxon>Cucurbitales</taxon>
        <taxon>Cucurbitaceae</taxon>
        <taxon>Cucurbiteae</taxon>
        <taxon>Cucurbita</taxon>
    </lineage>
</organism>
<dbReference type="Pfam" id="PF14380">
    <property type="entry name" value="WAK_assoc"/>
    <property type="match status" value="1"/>
</dbReference>
<dbReference type="PROSITE" id="PS01186">
    <property type="entry name" value="EGF_2"/>
    <property type="match status" value="1"/>
</dbReference>
<dbReference type="GeneID" id="111450633"/>
<evidence type="ECO:0000256" key="2">
    <source>
        <dbReference type="ARBA" id="ARBA00012513"/>
    </source>
</evidence>
<dbReference type="RefSeq" id="XP_022946625.1">
    <property type="nucleotide sequence ID" value="XM_023090857.1"/>
</dbReference>
<feature type="chain" id="PRO_5026846896" description="non-specific serine/threonine protein kinase" evidence="7">
    <location>
        <begin position="28"/>
        <end position="306"/>
    </location>
</feature>
<keyword evidence="10" id="KW-0808">Transferase</keyword>
<dbReference type="GO" id="GO:0016020">
    <property type="term" value="C:membrane"/>
    <property type="evidence" value="ECO:0007669"/>
    <property type="project" value="UniProtKB-SubCell"/>
</dbReference>
<dbReference type="Proteomes" id="UP000504609">
    <property type="component" value="Unplaced"/>
</dbReference>
<dbReference type="InterPro" id="IPR032872">
    <property type="entry name" value="WAK_assoc_C"/>
</dbReference>
<evidence type="ECO:0000256" key="3">
    <source>
        <dbReference type="ARBA" id="ARBA00022729"/>
    </source>
</evidence>
<evidence type="ECO:0000256" key="5">
    <source>
        <dbReference type="ARBA" id="ARBA00047899"/>
    </source>
</evidence>
<keyword evidence="10" id="KW-0675">Receptor</keyword>
<dbReference type="EC" id="2.7.11.1" evidence="2"/>
<comment type="subcellular location">
    <subcellularLocation>
        <location evidence="1">Membrane</location>
        <topology evidence="1">Single-pass membrane protein</topology>
    </subcellularLocation>
</comment>
<dbReference type="KEGG" id="cmos:111450633"/>
<keyword evidence="10" id="KW-0418">Kinase</keyword>
<evidence type="ECO:0000313" key="9">
    <source>
        <dbReference type="Proteomes" id="UP000504609"/>
    </source>
</evidence>
<evidence type="ECO:0000256" key="6">
    <source>
        <dbReference type="ARBA" id="ARBA00048679"/>
    </source>
</evidence>
<keyword evidence="4" id="KW-0325">Glycoprotein</keyword>